<dbReference type="Proteomes" id="UP000283530">
    <property type="component" value="Unassembled WGS sequence"/>
</dbReference>
<name>A0A3S3N0Q8_9MAGN</name>
<keyword evidence="10" id="KW-1185">Reference proteome</keyword>
<dbReference type="Pfam" id="PF02984">
    <property type="entry name" value="Cyclin_C"/>
    <property type="match status" value="1"/>
</dbReference>
<evidence type="ECO:0000256" key="6">
    <source>
        <dbReference type="SAM" id="MobiDB-lite"/>
    </source>
</evidence>
<comment type="caution">
    <text evidence="9">The sequence shown here is derived from an EMBL/GenBank/DDBJ whole genome shotgun (WGS) entry which is preliminary data.</text>
</comment>
<dbReference type="CDD" id="cd20543">
    <property type="entry name" value="CYCLIN_AtCycD-like_rpt1"/>
    <property type="match status" value="1"/>
</dbReference>
<dbReference type="OrthoDB" id="5590282at2759"/>
<dbReference type="GO" id="GO:0051301">
    <property type="term" value="P:cell division"/>
    <property type="evidence" value="ECO:0007669"/>
    <property type="project" value="UniProtKB-KW"/>
</dbReference>
<dbReference type="FunFam" id="1.10.472.10:FF:000040">
    <property type="entry name" value="D6-type cyclin"/>
    <property type="match status" value="1"/>
</dbReference>
<keyword evidence="4" id="KW-0131">Cell cycle</keyword>
<protein>
    <submittedName>
        <fullName evidence="9">Cyclin-D3-1-like protein</fullName>
    </submittedName>
</protein>
<reference evidence="9 10" key="1">
    <citation type="journal article" date="2019" name="Nat. Plants">
        <title>Stout camphor tree genome fills gaps in understanding of flowering plant genome evolution.</title>
        <authorList>
            <person name="Chaw S.M."/>
            <person name="Liu Y.C."/>
            <person name="Wu Y.W."/>
            <person name="Wang H.Y."/>
            <person name="Lin C.I."/>
            <person name="Wu C.S."/>
            <person name="Ke H.M."/>
            <person name="Chang L.Y."/>
            <person name="Hsu C.Y."/>
            <person name="Yang H.T."/>
            <person name="Sudianto E."/>
            <person name="Hsu M.H."/>
            <person name="Wu K.P."/>
            <person name="Wang L.N."/>
            <person name="Leebens-Mack J.H."/>
            <person name="Tsai I.J."/>
        </authorList>
    </citation>
    <scope>NUCLEOTIDE SEQUENCE [LARGE SCALE GENOMIC DNA]</scope>
    <source>
        <strain evidence="10">cv. Chaw 1501</strain>
        <tissue evidence="9">Young leaves</tissue>
    </source>
</reference>
<dbReference type="STRING" id="337451.A0A3S3N0Q8"/>
<evidence type="ECO:0000256" key="5">
    <source>
        <dbReference type="RuleBase" id="RU000383"/>
    </source>
</evidence>
<evidence type="ECO:0000313" key="10">
    <source>
        <dbReference type="Proteomes" id="UP000283530"/>
    </source>
</evidence>
<dbReference type="InterPro" id="IPR048258">
    <property type="entry name" value="Cyclins_cyclin-box"/>
</dbReference>
<evidence type="ECO:0000256" key="2">
    <source>
        <dbReference type="ARBA" id="ARBA00022618"/>
    </source>
</evidence>
<dbReference type="PANTHER" id="PTHR10177">
    <property type="entry name" value="CYCLINS"/>
    <property type="match status" value="1"/>
</dbReference>
<dbReference type="InterPro" id="IPR039361">
    <property type="entry name" value="Cyclin"/>
</dbReference>
<feature type="region of interest" description="Disordered" evidence="6">
    <location>
        <begin position="324"/>
        <end position="352"/>
    </location>
</feature>
<keyword evidence="3 5" id="KW-0195">Cyclin</keyword>
<evidence type="ECO:0000259" key="8">
    <source>
        <dbReference type="SMART" id="SM01332"/>
    </source>
</evidence>
<evidence type="ECO:0000259" key="7">
    <source>
        <dbReference type="SMART" id="SM00385"/>
    </source>
</evidence>
<dbReference type="InterPro" id="IPR004367">
    <property type="entry name" value="Cyclin_C-dom"/>
</dbReference>
<evidence type="ECO:0000256" key="3">
    <source>
        <dbReference type="ARBA" id="ARBA00023127"/>
    </source>
</evidence>
<dbReference type="CDD" id="cd20544">
    <property type="entry name" value="CYCLIN_AtCycD-like_rpt2"/>
    <property type="match status" value="1"/>
</dbReference>
<keyword evidence="2" id="KW-0132">Cell division</keyword>
<evidence type="ECO:0000256" key="4">
    <source>
        <dbReference type="ARBA" id="ARBA00023306"/>
    </source>
</evidence>
<dbReference type="SUPFAM" id="SSF47954">
    <property type="entry name" value="Cyclin-like"/>
    <property type="match status" value="2"/>
</dbReference>
<dbReference type="Gene3D" id="1.10.472.10">
    <property type="entry name" value="Cyclin-like"/>
    <property type="match status" value="2"/>
</dbReference>
<feature type="domain" description="Cyclin C-terminal" evidence="8">
    <location>
        <begin position="192"/>
        <end position="316"/>
    </location>
</feature>
<dbReference type="Pfam" id="PF00134">
    <property type="entry name" value="Cyclin_N"/>
    <property type="match status" value="1"/>
</dbReference>
<organism evidence="9 10">
    <name type="scientific">Cinnamomum micranthum f. kanehirae</name>
    <dbReference type="NCBI Taxonomy" id="337451"/>
    <lineage>
        <taxon>Eukaryota</taxon>
        <taxon>Viridiplantae</taxon>
        <taxon>Streptophyta</taxon>
        <taxon>Embryophyta</taxon>
        <taxon>Tracheophyta</taxon>
        <taxon>Spermatophyta</taxon>
        <taxon>Magnoliopsida</taxon>
        <taxon>Magnoliidae</taxon>
        <taxon>Laurales</taxon>
        <taxon>Lauraceae</taxon>
        <taxon>Cinnamomum</taxon>
    </lineage>
</organism>
<dbReference type="InterPro" id="IPR036915">
    <property type="entry name" value="Cyclin-like_sf"/>
</dbReference>
<feature type="domain" description="Cyclin-like" evidence="7">
    <location>
        <begin position="95"/>
        <end position="183"/>
    </location>
</feature>
<dbReference type="SMART" id="SM00385">
    <property type="entry name" value="CYCLIN"/>
    <property type="match status" value="1"/>
</dbReference>
<gene>
    <name evidence="9" type="ORF">CKAN_01905500</name>
</gene>
<dbReference type="AlphaFoldDB" id="A0A3S3N0Q8"/>
<sequence>MAPSFDCAASSLLCTEDNNSIWSDDDVVEGVEGHTFEKTQNHGFWGDFLMGLPLQAEECLEVMVERECQYLPGEDYMRRLHSGVLDLAVRRDAVDWIGKVHAYYNFGPLCAYLSINYLDRFLSAYELPQGKSWMMQLLAIACLSLAAKMEETEVPLALDLQVGDSKFVFEAKTIQRMELLVLSTLKWRMQAVTPFSFIDYFLQKINDDKPPSRSSIFQSTGFILSTIRGTEFLGFRPSEVAAAVAISVTEEIQTVDFNKAVSSCVHVEKERVLRCYELIQEMGLISSRAFKSASGSVSSVPQSPIGVLDAAACLSYKSDEITVRPCTNSHTSPEPIPKRRKLDRPSEMDLKS</sequence>
<dbReference type="InterPro" id="IPR006671">
    <property type="entry name" value="Cyclin_N"/>
</dbReference>
<accession>A0A3S3N0Q8</accession>
<feature type="compositionally biased region" description="Basic and acidic residues" evidence="6">
    <location>
        <begin position="343"/>
        <end position="352"/>
    </location>
</feature>
<dbReference type="SMART" id="SM01332">
    <property type="entry name" value="Cyclin_C"/>
    <property type="match status" value="1"/>
</dbReference>
<dbReference type="InterPro" id="IPR013763">
    <property type="entry name" value="Cyclin-like_dom"/>
</dbReference>
<proteinExistence type="inferred from homology"/>
<dbReference type="PROSITE" id="PS00292">
    <property type="entry name" value="CYCLINS"/>
    <property type="match status" value="1"/>
</dbReference>
<comment type="similarity">
    <text evidence="1">Belongs to the cyclin family. Cyclin D subfamily.</text>
</comment>
<dbReference type="EMBL" id="QPKB01000008">
    <property type="protein sequence ID" value="RWR89980.1"/>
    <property type="molecule type" value="Genomic_DNA"/>
</dbReference>
<evidence type="ECO:0000256" key="1">
    <source>
        <dbReference type="ARBA" id="ARBA00009065"/>
    </source>
</evidence>
<dbReference type="FunFam" id="1.10.472.10:FF:000034">
    <property type="entry name" value="D2/4-type cyclin"/>
    <property type="match status" value="1"/>
</dbReference>
<evidence type="ECO:0000313" key="9">
    <source>
        <dbReference type="EMBL" id="RWR89980.1"/>
    </source>
</evidence>